<dbReference type="FunCoup" id="I3TES2">
    <property type="interactions" value="156"/>
</dbReference>
<dbReference type="EMBL" id="CP003531">
    <property type="protein sequence ID" value="AFK51260.1"/>
    <property type="molecule type" value="Genomic_DNA"/>
</dbReference>
<dbReference type="GO" id="GO:0006275">
    <property type="term" value="P:regulation of DNA replication"/>
    <property type="evidence" value="ECO:0007669"/>
    <property type="project" value="UniProtKB-UniRule"/>
</dbReference>
<dbReference type="PANTHER" id="PTHR11352">
    <property type="entry name" value="PROLIFERATING CELL NUCLEAR ANTIGEN"/>
    <property type="match status" value="1"/>
</dbReference>
<feature type="domain" description="Proliferating cell nuclear antigen PCNA C-terminal" evidence="8">
    <location>
        <begin position="126"/>
        <end position="241"/>
    </location>
</feature>
<evidence type="ECO:0000313" key="10">
    <source>
        <dbReference type="Proteomes" id="UP000005270"/>
    </source>
</evidence>
<sequence>MIKVVYPEARYFKEIVDALSKIVDEVAFQFQQDKLRITAMDISNIALIDIELPAEAFSEYNVEAPLNIGVSVSNLDKLFKKAKKGDRLNIEGDEEYVELTLVSATKRLYKFRNLDVKPPEISLANLEFKVDARLIAGGLKEAVKDVESVSEKIEFEATEEELIVRGKGTGTVEAKYQVGSPALVSLEVKERSKASYQVSYVSSVIGLSKISDTIAVRFSTDSPLQLEFSLGVGKIVYLLAPAL</sequence>
<evidence type="ECO:0000256" key="6">
    <source>
        <dbReference type="RuleBase" id="RU003673"/>
    </source>
</evidence>
<dbReference type="GO" id="GO:0006272">
    <property type="term" value="P:leading strand elongation"/>
    <property type="evidence" value="ECO:0007669"/>
    <property type="project" value="TreeGrafter"/>
</dbReference>
<dbReference type="InterPro" id="IPR046938">
    <property type="entry name" value="DNA_clamp_sf"/>
</dbReference>
<dbReference type="Pfam" id="PF00705">
    <property type="entry name" value="PCNA_N"/>
    <property type="match status" value="1"/>
</dbReference>
<dbReference type="Pfam" id="PF02747">
    <property type="entry name" value="PCNA_C"/>
    <property type="match status" value="1"/>
</dbReference>
<dbReference type="InterPro" id="IPR000730">
    <property type="entry name" value="Pr_cel_nuc_antig"/>
</dbReference>
<dbReference type="PROSITE" id="PS50194">
    <property type="entry name" value="FILAMIN_REPEAT"/>
    <property type="match status" value="1"/>
</dbReference>
<dbReference type="PANTHER" id="PTHR11352:SF0">
    <property type="entry name" value="PROLIFERATING CELL NUCLEAR ANTIGEN"/>
    <property type="match status" value="1"/>
</dbReference>
<accession>I3TES2</accession>
<protein>
    <recommendedName>
        <fullName evidence="4">DNA polymerase sliding clamp</fullName>
    </recommendedName>
    <alternativeName>
        <fullName evidence="4">Proliferating cell nuclear antigen homolog</fullName>
        <shortName evidence="4">PCNA</shortName>
    </alternativeName>
</protein>
<evidence type="ECO:0000313" key="9">
    <source>
        <dbReference type="EMBL" id="AFK51260.1"/>
    </source>
</evidence>
<organism evidence="9 10">
    <name type="scientific">Thermogladius calderae (strain DSM 22663 / VKM B-2946 / 1633)</name>
    <dbReference type="NCBI Taxonomy" id="1184251"/>
    <lineage>
        <taxon>Archaea</taxon>
        <taxon>Thermoproteota</taxon>
        <taxon>Thermoprotei</taxon>
        <taxon>Desulfurococcales</taxon>
        <taxon>Desulfurococcaceae</taxon>
        <taxon>Thermogladius</taxon>
    </lineage>
</organism>
<evidence type="ECO:0000256" key="4">
    <source>
        <dbReference type="HAMAP-Rule" id="MF_00317"/>
    </source>
</evidence>
<dbReference type="InParanoid" id="I3TES2"/>
<comment type="function">
    <text evidence="6">Sliding clamp subunit. Responsible for tethering the catalytic subunit of DNA polymerase to DNA during high-speed replication.</text>
</comment>
<dbReference type="GO" id="GO:0030337">
    <property type="term" value="F:DNA polymerase processivity factor activity"/>
    <property type="evidence" value="ECO:0007669"/>
    <property type="project" value="UniProtKB-UniRule"/>
</dbReference>
<dbReference type="HAMAP" id="MF_00317">
    <property type="entry name" value="DNApol_clamp_arch"/>
    <property type="match status" value="1"/>
</dbReference>
<dbReference type="KEGG" id="thg:TCELL_0836"/>
<dbReference type="InterPro" id="IPR022649">
    <property type="entry name" value="Pr_cel_nuc_antig_C"/>
</dbReference>
<keyword evidence="10" id="KW-1185">Reference proteome</keyword>
<dbReference type="PRINTS" id="PR00339">
    <property type="entry name" value="PCNACYCLIN"/>
</dbReference>
<dbReference type="CDD" id="cd00577">
    <property type="entry name" value="PCNA"/>
    <property type="match status" value="1"/>
</dbReference>
<evidence type="ECO:0000256" key="1">
    <source>
        <dbReference type="ARBA" id="ARBA00010462"/>
    </source>
</evidence>
<feature type="domain" description="Proliferating cell nuclear antigen PCNA N-terminal" evidence="7">
    <location>
        <begin position="1"/>
        <end position="117"/>
    </location>
</feature>
<evidence type="ECO:0000259" key="8">
    <source>
        <dbReference type="Pfam" id="PF02747"/>
    </source>
</evidence>
<gene>
    <name evidence="4" type="primary">pcn</name>
    <name evidence="9" type="ordered locus">TCELL_0836</name>
</gene>
<dbReference type="NCBIfam" id="TIGR00590">
    <property type="entry name" value="pcna"/>
    <property type="match status" value="1"/>
</dbReference>
<name>I3TES2_THEC1</name>
<dbReference type="HOGENOM" id="CLU_043978_1_0_2"/>
<dbReference type="eggNOG" id="arCOG00488">
    <property type="taxonomic scope" value="Archaea"/>
</dbReference>
<dbReference type="SUPFAM" id="SSF55979">
    <property type="entry name" value="DNA clamp"/>
    <property type="match status" value="2"/>
</dbReference>
<dbReference type="Proteomes" id="UP000005270">
    <property type="component" value="Chromosome"/>
</dbReference>
<dbReference type="OrthoDB" id="14749at2157"/>
<comment type="similarity">
    <text evidence="1 4 5">Belongs to the PCNA family.</text>
</comment>
<evidence type="ECO:0000256" key="3">
    <source>
        <dbReference type="ARBA" id="ARBA00023125"/>
    </source>
</evidence>
<dbReference type="InterPro" id="IPR022648">
    <property type="entry name" value="Pr_cel_nuc_antig_N"/>
</dbReference>
<dbReference type="InterPro" id="IPR017868">
    <property type="entry name" value="Filamin/ABP280_repeat-like"/>
</dbReference>
<comment type="subunit">
    <text evidence="4">Homotrimer. The subunits circularize to form a toroid; DNA passes through its center. Replication factor C (RFC) is required to load the toroid on the DNA.</text>
</comment>
<dbReference type="GO" id="GO:0003677">
    <property type="term" value="F:DNA binding"/>
    <property type="evidence" value="ECO:0007669"/>
    <property type="project" value="UniProtKB-UniRule"/>
</dbReference>
<evidence type="ECO:0000256" key="2">
    <source>
        <dbReference type="ARBA" id="ARBA00022705"/>
    </source>
</evidence>
<reference evidence="9 10" key="1">
    <citation type="journal article" date="2012" name="J. Bacteriol.">
        <title>Complete genome sequence of the hyperthermophilic cellulolytic Crenarchaeon 'Thermogladius cellulolyticus' 1633.</title>
        <authorList>
            <person name="Mardanov A.V."/>
            <person name="Kochetkova T.V."/>
            <person name="Beletsky A.V."/>
            <person name="Bonch-Osmolovskaya E.A."/>
            <person name="Ravin N.V."/>
            <person name="Skryabin K.G."/>
        </authorList>
    </citation>
    <scope>NUCLEOTIDE SEQUENCE [LARGE SCALE GENOMIC DNA]</scope>
    <source>
        <strain evidence="10">DSM 22663 / VKM B-2946 / 1633</strain>
    </source>
</reference>
<proteinExistence type="inferred from homology"/>
<keyword evidence="3 4" id="KW-0238">DNA-binding</keyword>
<dbReference type="STRING" id="1184251.TCELL_0836"/>
<dbReference type="NCBIfam" id="NF002221">
    <property type="entry name" value="PRK01115.1-4"/>
    <property type="match status" value="1"/>
</dbReference>
<evidence type="ECO:0000259" key="7">
    <source>
        <dbReference type="Pfam" id="PF00705"/>
    </source>
</evidence>
<evidence type="ECO:0000256" key="5">
    <source>
        <dbReference type="RuleBase" id="RU003671"/>
    </source>
</evidence>
<keyword evidence="2 4" id="KW-0235">DNA replication</keyword>
<dbReference type="Gene3D" id="3.70.10.10">
    <property type="match status" value="1"/>
</dbReference>
<dbReference type="AlphaFoldDB" id="I3TES2"/>
<comment type="function">
    <text evidence="4">Sliding clamp subunit that acts as a moving platform for DNA processing. Responsible for tethering the catalytic subunit of DNA polymerase and other proteins to DNA during high-speed replication.</text>
</comment>